<feature type="compositionally biased region" description="Gly residues" evidence="12">
    <location>
        <begin position="1438"/>
        <end position="1451"/>
    </location>
</feature>
<dbReference type="GO" id="GO:0016705">
    <property type="term" value="F:oxidoreductase activity, acting on paired donors, with incorporation or reduction of molecular oxygen"/>
    <property type="evidence" value="ECO:0007669"/>
    <property type="project" value="InterPro"/>
</dbReference>
<comment type="caution">
    <text evidence="17">The sequence shown here is derived from an EMBL/GenBank/DDBJ whole genome shotgun (WGS) entry which is preliminary data.</text>
</comment>
<feature type="binding site" evidence="19 20">
    <location>
        <position position="382"/>
    </location>
    <ligand>
        <name>chlorophyll a</name>
        <dbReference type="ChEBI" id="CHEBI:58416"/>
        <label>2</label>
    </ligand>
</feature>
<proteinExistence type="evidence at protein level"/>
<evidence type="ECO:0000256" key="14">
    <source>
        <dbReference type="SAM" id="SignalP"/>
    </source>
</evidence>
<dbReference type="SUPFAM" id="SSF48264">
    <property type="entry name" value="Cytochrome P450"/>
    <property type="match status" value="1"/>
</dbReference>
<dbReference type="GO" id="GO:0045454">
    <property type="term" value="P:cell redox homeostasis"/>
    <property type="evidence" value="ECO:0007669"/>
    <property type="project" value="InterPro"/>
</dbReference>
<feature type="domain" description="FAD/NAD(P)-binding" evidence="16">
    <location>
        <begin position="524"/>
        <end position="860"/>
    </location>
</feature>
<feature type="binding site" evidence="19">
    <location>
        <position position="481"/>
    </location>
    <ligand>
        <name>chlorophyll b</name>
        <dbReference type="ChEBI" id="CHEBI:61721"/>
        <label>3</label>
    </ligand>
</feature>
<dbReference type="InterPro" id="IPR022796">
    <property type="entry name" value="Chloroa_b-bind"/>
</dbReference>
<dbReference type="EMDB" id="EMD-11588"/>
<dbReference type="PANTHER" id="PTHR42737">
    <property type="entry name" value="GLUTATHIONE REDUCTASE"/>
    <property type="match status" value="1"/>
</dbReference>
<dbReference type="InterPro" id="IPR036396">
    <property type="entry name" value="Cyt_P450_sf"/>
</dbReference>
<feature type="binding site" evidence="19 20">
    <location>
        <position position="309"/>
    </location>
    <ligand>
        <name>chlorophyll a</name>
        <dbReference type="ChEBI" id="CHEBI:58416"/>
        <label>2</label>
    </ligand>
</feature>
<dbReference type="Gene3D" id="1.10.3460.10">
    <property type="entry name" value="Chlorophyll a/b binding protein domain"/>
    <property type="match status" value="1"/>
</dbReference>
<feature type="binding site" evidence="19">
    <location>
        <position position="284"/>
    </location>
    <ligand>
        <name>chlorophyll b</name>
        <dbReference type="ChEBI" id="CHEBI:61721"/>
        <label>1</label>
    </ligand>
</feature>
<feature type="region of interest" description="Disordered" evidence="12">
    <location>
        <begin position="20"/>
        <end position="53"/>
    </location>
</feature>
<feature type="binding site" evidence="20 21">
    <location>
        <position position="313"/>
    </location>
    <ligand>
        <name>chlorophyll a</name>
        <dbReference type="ChEBI" id="CHEBI:58416"/>
        <label>2</label>
    </ligand>
</feature>
<dbReference type="GO" id="GO:0034599">
    <property type="term" value="P:cellular response to oxidative stress"/>
    <property type="evidence" value="ECO:0007669"/>
    <property type="project" value="TreeGrafter"/>
</dbReference>
<dbReference type="PDB" id="6ZZX">
    <property type="method" value="EM"/>
    <property type="resolution" value="2.70 A"/>
    <property type="chains" value="3=247-487"/>
</dbReference>
<feature type="transmembrane region" description="Helical" evidence="13">
    <location>
        <begin position="158"/>
        <end position="182"/>
    </location>
</feature>
<feature type="binding site" evidence="21">
    <location>
        <position position="440"/>
    </location>
    <ligand>
        <name>chlorophyll a</name>
        <dbReference type="ChEBI" id="CHEBI:58416"/>
        <label>8</label>
        <note>axial binding residue</note>
    </ligand>
    <ligandPart>
        <name>Mg</name>
        <dbReference type="ChEBI" id="CHEBI:25107"/>
    </ligandPart>
</feature>
<dbReference type="Gene3D" id="1.10.630.10">
    <property type="entry name" value="Cytochrome P450"/>
    <property type="match status" value="1"/>
</dbReference>
<reference evidence="19 20" key="2">
    <citation type="journal article" date="2021" name="Nat. Plants">
        <title>Cryo-EM photosystem I structure reveals adaptation mechanisms to extreme high light in Chlorella ohadii.</title>
        <authorList>
            <person name="Caspy I."/>
            <person name="Neumann E."/>
            <person name="Fadeeva M."/>
            <person name="Liveanu V."/>
            <person name="Savitsky A."/>
            <person name="Frank A."/>
            <person name="Kalisman Y.L."/>
            <person name="Shkolnisky Y."/>
            <person name="Murik O."/>
            <person name="Treves H."/>
            <person name="Hartmann V."/>
            <person name="Nowaczyk M.M."/>
            <person name="Schuhmann W."/>
            <person name="Rogner M."/>
            <person name="Willner I."/>
            <person name="Kaplan A."/>
            <person name="Schuster G."/>
            <person name="Nelson N."/>
            <person name="Lubitz W."/>
            <person name="Nechushtai R."/>
        </authorList>
    </citation>
    <scope>STRUCTURE BY ELECTRON MICROSCOPY (2.70 ANGSTROMS) OF 247-487 IN COMPLEX WITH CHLOROPHYLL A AND CHLOROPHYLL B</scope>
</reference>
<dbReference type="Pfam" id="PF00067">
    <property type="entry name" value="p450"/>
    <property type="match status" value="2"/>
</dbReference>
<comment type="subcellular location">
    <subcellularLocation>
        <location evidence="2">Plastid</location>
        <location evidence="2">Chloroplast</location>
    </subcellularLocation>
</comment>
<dbReference type="Gene3D" id="3.50.50.60">
    <property type="entry name" value="FAD/NAD(P)-binding domain"/>
    <property type="match status" value="2"/>
</dbReference>
<feature type="signal peptide" evidence="14">
    <location>
        <begin position="1"/>
        <end position="22"/>
    </location>
</feature>
<dbReference type="InterPro" id="IPR046952">
    <property type="entry name" value="GSHR/TRXR-like"/>
</dbReference>
<feature type="binding site" evidence="19 21">
    <location>
        <position position="350"/>
    </location>
    <ligand>
        <name>chlorophyll a</name>
        <dbReference type="ChEBI" id="CHEBI:58416"/>
        <label>3</label>
        <note>axial binding residue</note>
    </ligand>
    <ligandPart>
        <name>Mg</name>
        <dbReference type="ChEBI" id="CHEBI:25107"/>
    </ligandPart>
</feature>
<dbReference type="PRINTS" id="PR00368">
    <property type="entry name" value="FADPNR"/>
</dbReference>
<evidence type="ECO:0000256" key="3">
    <source>
        <dbReference type="ARBA" id="ARBA00007532"/>
    </source>
</evidence>
<reference evidence="17 18" key="1">
    <citation type="journal article" date="2018" name="Plant J.">
        <title>Genome sequences of Chlorella sorokiniana UTEX 1602 and Micractinium conductrix SAG 241.80: implications to maltose excretion by a green alga.</title>
        <authorList>
            <person name="Arriola M.B."/>
            <person name="Velmurugan N."/>
            <person name="Zhang Y."/>
            <person name="Plunkett M.H."/>
            <person name="Hondzo H."/>
            <person name="Barney B.M."/>
        </authorList>
    </citation>
    <scope>NUCLEOTIDE SEQUENCE [LARGE SCALE GENOMIC DNA]</scope>
    <source>
        <strain evidence="18">UTEX 1602</strain>
    </source>
</reference>
<dbReference type="OrthoDB" id="5956163at2759"/>
<evidence type="ECO:0000256" key="13">
    <source>
        <dbReference type="SAM" id="Phobius"/>
    </source>
</evidence>
<dbReference type="InterPro" id="IPR016156">
    <property type="entry name" value="FAD/NAD-linked_Rdtase_dimer_sf"/>
</dbReference>
<feature type="binding site" evidence="20">
    <location>
        <position position="292"/>
    </location>
    <ligand>
        <name>chlorophyll a</name>
        <dbReference type="ChEBI" id="CHEBI:58416"/>
        <label>1</label>
    </ligand>
</feature>
<evidence type="ECO:0000256" key="11">
    <source>
        <dbReference type="RuleBase" id="RU003691"/>
    </source>
</evidence>
<feature type="chain" id="PRO_5015145074" evidence="14">
    <location>
        <begin position="23"/>
        <end position="1981"/>
    </location>
</feature>
<dbReference type="GO" id="GO:0005506">
    <property type="term" value="F:iron ion binding"/>
    <property type="evidence" value="ECO:0007669"/>
    <property type="project" value="InterPro"/>
</dbReference>
<dbReference type="GO" id="GO:0004497">
    <property type="term" value="F:monooxygenase activity"/>
    <property type="evidence" value="ECO:0007669"/>
    <property type="project" value="InterPro"/>
</dbReference>
<feature type="binding site" evidence="21">
    <location>
        <position position="439"/>
    </location>
    <ligand>
        <name>chlorophyll a</name>
        <dbReference type="ChEBI" id="CHEBI:58416"/>
        <label>6</label>
    </ligand>
</feature>
<feature type="compositionally biased region" description="Basic residues" evidence="12">
    <location>
        <begin position="107"/>
        <end position="128"/>
    </location>
</feature>
<dbReference type="Pfam" id="PF02852">
    <property type="entry name" value="Pyr_redox_dim"/>
    <property type="match status" value="1"/>
</dbReference>
<feature type="binding site" evidence="21">
    <location>
        <position position="381"/>
    </location>
    <ligand>
        <name>chlorophyll a</name>
        <dbReference type="ChEBI" id="CHEBI:58416"/>
        <label>4</label>
    </ligand>
</feature>
<evidence type="ECO:0000259" key="16">
    <source>
        <dbReference type="Pfam" id="PF07992"/>
    </source>
</evidence>
<feature type="binding site" evidence="19">
    <location>
        <position position="478"/>
    </location>
    <ligand>
        <name>chlorophyll b</name>
        <dbReference type="ChEBI" id="CHEBI:61721"/>
        <label>3</label>
    </ligand>
</feature>
<dbReference type="EMDB" id="EMD-11589"/>
<dbReference type="InterPro" id="IPR023753">
    <property type="entry name" value="FAD/NAD-binding_dom"/>
</dbReference>
<keyword evidence="9" id="KW-1015">Disulfide bond</keyword>
<evidence type="ECO:0000256" key="6">
    <source>
        <dbReference type="ARBA" id="ARBA00022640"/>
    </source>
</evidence>
<feature type="region of interest" description="Disordered" evidence="12">
    <location>
        <begin position="1410"/>
        <end position="1451"/>
    </location>
</feature>
<feature type="region of interest" description="Disordered" evidence="12">
    <location>
        <begin position="84"/>
        <end position="128"/>
    </location>
</feature>
<dbReference type="SMR" id="A0A2P6TMT4"/>
<evidence type="ECO:0007829" key="19">
    <source>
        <dbReference type="PDB" id="6ZZX"/>
    </source>
</evidence>
<dbReference type="STRING" id="3076.A0A2P6TMT4"/>
<feature type="binding site" evidence="21">
    <location>
        <position position="376"/>
    </location>
    <ligand>
        <name>chlorophyll a</name>
        <dbReference type="ChEBI" id="CHEBI:58416"/>
        <label>4</label>
    </ligand>
</feature>
<feature type="binding site" evidence="20">
    <location>
        <position position="436"/>
    </location>
    <ligand>
        <name>chlorophyll a</name>
        <dbReference type="ChEBI" id="CHEBI:58416"/>
        <label>7</label>
    </ligand>
</feature>
<keyword evidence="4" id="KW-0150">Chloroplast</keyword>
<comment type="similarity">
    <text evidence="3 11">Belongs to the class-I pyridine nucleotide-disulfide oxidoreductase family.</text>
</comment>
<evidence type="ECO:0000256" key="8">
    <source>
        <dbReference type="ARBA" id="ARBA00023002"/>
    </source>
</evidence>
<dbReference type="EMBL" id="LHPG02000011">
    <property type="protein sequence ID" value="PRW45641.1"/>
    <property type="molecule type" value="Genomic_DNA"/>
</dbReference>
<feature type="binding site" evidence="20 21">
    <location>
        <position position="437"/>
    </location>
    <ligand>
        <name>chlorophyll a</name>
        <dbReference type="ChEBI" id="CHEBI:58416"/>
        <label>5</label>
    </ligand>
</feature>
<dbReference type="GO" id="GO:0005829">
    <property type="term" value="C:cytosol"/>
    <property type="evidence" value="ECO:0007669"/>
    <property type="project" value="TreeGrafter"/>
</dbReference>
<evidence type="ECO:0000256" key="5">
    <source>
        <dbReference type="ARBA" id="ARBA00022630"/>
    </source>
</evidence>
<dbReference type="SUPFAM" id="SSF55424">
    <property type="entry name" value="FAD/NAD-linked reductases, dimerisation (C-terminal) domain"/>
    <property type="match status" value="1"/>
</dbReference>
<evidence type="ECO:0007829" key="21">
    <source>
        <dbReference type="PDB" id="7A4P"/>
    </source>
</evidence>
<feature type="binding site" evidence="20 21">
    <location>
        <position position="286"/>
    </location>
    <ligand>
        <name>chlorophyll a</name>
        <dbReference type="ChEBI" id="CHEBI:58416"/>
        <label>1</label>
    </ligand>
</feature>
<dbReference type="PRINTS" id="PR00411">
    <property type="entry name" value="PNDRDTASEI"/>
</dbReference>
<keyword evidence="19 20" id="KW-0002">3D-structure</keyword>
<protein>
    <submittedName>
        <fullName evidence="17">Glutathione reductase</fullName>
    </submittedName>
</protein>
<evidence type="ECO:0000256" key="12">
    <source>
        <dbReference type="SAM" id="MobiDB-lite"/>
    </source>
</evidence>
<feature type="compositionally biased region" description="Pro residues" evidence="12">
    <location>
        <begin position="43"/>
        <end position="53"/>
    </location>
</feature>
<feature type="region of interest" description="Disordered" evidence="12">
    <location>
        <begin position="1869"/>
        <end position="1891"/>
    </location>
</feature>
<feature type="binding site" evidence="19">
    <location>
        <position position="292"/>
    </location>
    <ligand>
        <name>chlorophyll b</name>
        <dbReference type="ChEBI" id="CHEBI:61721"/>
        <label>1</label>
    </ligand>
</feature>
<organism evidence="17 18">
    <name type="scientific">Chlorella sorokiniana</name>
    <name type="common">Freshwater green alga</name>
    <dbReference type="NCBI Taxonomy" id="3076"/>
    <lineage>
        <taxon>Eukaryota</taxon>
        <taxon>Viridiplantae</taxon>
        <taxon>Chlorophyta</taxon>
        <taxon>core chlorophytes</taxon>
        <taxon>Trebouxiophyceae</taxon>
        <taxon>Chlorellales</taxon>
        <taxon>Chlorellaceae</taxon>
        <taxon>Chlorella clade</taxon>
        <taxon>Chlorella</taxon>
    </lineage>
</organism>
<keyword evidence="7 11" id="KW-0274">FAD</keyword>
<dbReference type="EMDB" id="EMD-11640"/>
<gene>
    <name evidence="17" type="ORF">C2E21_6000</name>
</gene>
<dbReference type="GO" id="GO:0020037">
    <property type="term" value="F:heme binding"/>
    <property type="evidence" value="ECO:0007669"/>
    <property type="project" value="InterPro"/>
</dbReference>
<feature type="region of interest" description="Disordered" evidence="12">
    <location>
        <begin position="1592"/>
        <end position="1719"/>
    </location>
</feature>
<keyword evidence="5 11" id="KW-0285">Flavoprotein</keyword>
<feature type="binding site" evidence="21">
    <location>
        <position position="417"/>
    </location>
    <ligand>
        <name>chlorophyll b</name>
        <dbReference type="ChEBI" id="CHEBI:61721"/>
        <label>2</label>
    </ligand>
</feature>
<dbReference type="PROSITE" id="PS00076">
    <property type="entry name" value="PYRIDINE_REDOX_1"/>
    <property type="match status" value="1"/>
</dbReference>
<dbReference type="GO" id="GO:0004362">
    <property type="term" value="F:glutathione-disulfide reductase (NADPH) activity"/>
    <property type="evidence" value="ECO:0007669"/>
    <property type="project" value="TreeGrafter"/>
</dbReference>
<dbReference type="SUPFAM" id="SSF103511">
    <property type="entry name" value="Chlorophyll a-b binding protein"/>
    <property type="match status" value="1"/>
</dbReference>
<feature type="region of interest" description="Disordered" evidence="12">
    <location>
        <begin position="1740"/>
        <end position="1811"/>
    </location>
</feature>
<dbReference type="GO" id="GO:0005739">
    <property type="term" value="C:mitochondrion"/>
    <property type="evidence" value="ECO:0007669"/>
    <property type="project" value="TreeGrafter"/>
</dbReference>
<dbReference type="GO" id="GO:0009507">
    <property type="term" value="C:chloroplast"/>
    <property type="evidence" value="ECO:0007669"/>
    <property type="project" value="UniProtKB-SubCell"/>
</dbReference>
<dbReference type="GO" id="GO:0006749">
    <property type="term" value="P:glutathione metabolic process"/>
    <property type="evidence" value="ECO:0007669"/>
    <property type="project" value="TreeGrafter"/>
</dbReference>
<evidence type="ECO:0000313" key="18">
    <source>
        <dbReference type="Proteomes" id="UP000239899"/>
    </source>
</evidence>
<evidence type="ECO:0000256" key="9">
    <source>
        <dbReference type="ARBA" id="ARBA00023157"/>
    </source>
</evidence>
<keyword evidence="13" id="KW-0812">Transmembrane</keyword>
<keyword evidence="6" id="KW-0934">Plastid</keyword>
<feature type="binding site" evidence="19">
    <location>
        <position position="310"/>
    </location>
    <ligand>
        <name>chlorophyll b</name>
        <dbReference type="ChEBI" id="CHEBI:61721"/>
        <label>1</label>
    </ligand>
</feature>
<dbReference type="GO" id="GO:0050660">
    <property type="term" value="F:flavin adenine dinucleotide binding"/>
    <property type="evidence" value="ECO:0007669"/>
    <property type="project" value="InterPro"/>
</dbReference>
<feature type="binding site" evidence="19 20">
    <location>
        <position position="379"/>
    </location>
    <ligand>
        <name>chlorophyll a</name>
        <dbReference type="ChEBI" id="CHEBI:58416"/>
        <label>2</label>
    </ligand>
</feature>
<dbReference type="InterPro" id="IPR036188">
    <property type="entry name" value="FAD/NAD-bd_sf"/>
</dbReference>
<keyword evidence="10 11" id="KW-0676">Redox-active center</keyword>
<dbReference type="Pfam" id="PF07992">
    <property type="entry name" value="Pyr_redox_2"/>
    <property type="match status" value="1"/>
</dbReference>
<feature type="domain" description="Pyridine nucleotide-disulphide oxidoreductase dimerisation" evidence="15">
    <location>
        <begin position="880"/>
        <end position="989"/>
    </location>
</feature>
<sequence>MTLRSAALALALLALASGGAAADRGDAEKTPALQLTPADFPERPCPPGQPCGPPPCRPGDDCPPPPCHPREDCPPPHFPFPPNGWRHQHRPWRGPQDGLPPPEGWPHHKPHHHHKHGQHGHGWHHAHHHHSWLHGLKHRVKHSMHSLTHSVRSMDGQVWLALGVAAAVATAGALAVALALAYRRRTRTAHGYAPVGASDTDEEQGSGKDGLAVAATMQVATTFSSSLAARTAQPSRTGRRSVVVRAEGADLAKVERVAKVGGLYKNFTSGQALSYLDGTLPGDFGFDPLGLCDPEGAGGFITPEWLSYSEVIHGRWAMLGAAGFLAPEVLATAGLIPASPEEAVWFRSGVIPPAGQYGNYWMDPYSLFWIEAILMNFAELKRWQDFKEPGSQSKQYFLGLEAVFAGSGNPAYPGGQWFNMLNLGKTPEAMKKLQTNEIRNGRLAMIACLGCAAQGVMTQKGPFANLLEHLADPVSNNLLGNLARRRAPSTQLGQRAATDTVPGGSELQQGAAAGGMAGNSDEQYDLVTIGAGSGGVRASRLAAGVYGQKVAVIELPFGFVSSDTVGGAGGTCVIRGCVPKKLLVYASEFAEQFHDAEGFGWAKTSPPVDVKKLIGRKAAEVERLNGVYGQILQRAGVELIEGRGIVLDPHTVEVRAPDGSVRRLKTRNILVATGGRAVKPNLPGAELGITSDEALVLDNVPEGGTIVIVGAGYIAVEFAGIFCGLGYSVHLVVRGPEVLRGFDEECRVVVRENMEKRGVQVHLQTNPTKLERNAEGGIDFHYYNNKEQAGGILKAAQVMFATGRAPNSRGIGLEDAGVAMDEKTRAVKVDEYSHTNVPSIWAIGDVTDRMNLTPVALMEGKALVATLFGGKKTVPDYENVPTAVFCQPPLGTVGLTEEQAVEQLHGEIDVYISRFKPMKNTLSGRDERTFMKMIVHVPTNRVVGCHMVGPDAAEIMQGLGVALKCGATKAQFDSCVGIHPSAAEEWVTMSTAARRVACKGQFAEPPGAEAEGQLPLLGNLAELGHPQAHQTIVELANRFGSLVRFKLLKDSLLITDPAEIEAVLARRGAEELPKPAFIYSPLDPIYSPTSIPSFFTTRDKAMWAAVRKGCAPAFSPENMRRTFPAVRDTVSAVCDQLAARAASGAAAAEAGQDMQQATLRVALDSFALSALQHDFGARHYGRCDVLEFLPPLLAEFSQRALNPLRAVVHSLMPWLSEAAAFNSNLRAAHALWAQLAEEVRATDLEAAEAAGDTSLRVCLAKLQDPATGELLSHEQLAPQVAAFLVAGFETTAHSVAWALYEIARHPEVQQKLAAELAGAGLLWRPGQPGRQLELADLSALPYLDQVWREALRLHSVGSVGPIRETDREVQLRSGAVVPKGTVLWMSVVSLHTSERNFEQPLRFWPERWTVQKQQEQQEQQEQQAQHDPSGADAAAAHNGGGSNGSNGSNGSGGGGCPFAGLGRPTPAGNSAALQRSYMPFAYGPRDCLGQALATMEGKAMIAAMVSRFAFSVAPRMGSPEDVRAAEVNRLTLQSGKGVWLLLEPRDGGQGAAADAAVAGAGLAAMLKAAVEWASSWLRGASPGLQASNAVPAALGKRKAPEDDAQAEQQEAAGGGGGDGEEGRGAKRLAAAARAPAPAHPAAEQPAASGGANAAAGAKRKAAGREEIEPAGAASDASPPALPRAAVRPRWEAPAPAGGPTSSGGTAPTLAIGSPAPSPYRLLSPAKAGAASLQQLPGFQFSRSRRSSAASDVSTGASGSGAAAGRRASSSSIAAAQPLHRRKLAAPPSRLGGTPGSRGLRARLLPAEPAEHASLTEFDQLLPAEAPAPAEASPAIGLLGAPAPSPTPAAAAPAAEASAGPPSILAAALAEASSGSKKKGGRSGRRSSAAAEAAAAGGSGIVAAVAEASAASQDACKPAEPAGGAQAFTFGGPAAGADATAAAGTAAVAGTAASAAAPAASITLAGGAAAGPGATKDTAGTG</sequence>
<evidence type="ECO:0007829" key="20">
    <source>
        <dbReference type="PDB" id="6ZZY"/>
    </source>
</evidence>
<dbReference type="CDD" id="cd00302">
    <property type="entry name" value="cytochrome_P450"/>
    <property type="match status" value="1"/>
</dbReference>
<feature type="binding site" evidence="21">
    <location>
        <position position="315"/>
    </location>
    <ligand>
        <name>chlorophyll b</name>
        <dbReference type="ChEBI" id="CHEBI:61721"/>
        <label>2</label>
    </ligand>
</feature>
<evidence type="ECO:0000256" key="2">
    <source>
        <dbReference type="ARBA" id="ARBA00004229"/>
    </source>
</evidence>
<dbReference type="PDB" id="6ZZY">
    <property type="method" value="EM"/>
    <property type="resolution" value="3.16 A"/>
    <property type="chains" value="3=247-487"/>
</dbReference>
<evidence type="ECO:0000259" key="15">
    <source>
        <dbReference type="Pfam" id="PF02852"/>
    </source>
</evidence>
<evidence type="ECO:0000256" key="1">
    <source>
        <dbReference type="ARBA" id="ARBA00001974"/>
    </source>
</evidence>
<feature type="binding site" evidence="20">
    <location>
        <position position="439"/>
    </location>
    <ligand>
        <name>chlorophyll a</name>
        <dbReference type="ChEBI" id="CHEBI:58416"/>
        <label>7</label>
    </ligand>
</feature>
<dbReference type="Gene3D" id="3.30.390.30">
    <property type="match status" value="1"/>
</dbReference>
<evidence type="ECO:0000256" key="10">
    <source>
        <dbReference type="ARBA" id="ARBA00023284"/>
    </source>
</evidence>
<feature type="compositionally biased region" description="Low complexity" evidence="12">
    <location>
        <begin position="1669"/>
        <end position="1708"/>
    </location>
</feature>
<feature type="binding site" evidence="20">
    <location>
        <position position="440"/>
    </location>
    <ligand>
        <name>chlorophyll a</name>
        <dbReference type="ChEBI" id="CHEBI:58416"/>
        <label>7</label>
    </ligand>
</feature>
<feature type="compositionally biased region" description="Low complexity" evidence="12">
    <location>
        <begin position="1411"/>
        <end position="1425"/>
    </location>
</feature>
<dbReference type="InterPro" id="IPR004099">
    <property type="entry name" value="Pyr_nucl-diS_OxRdtase_dimer"/>
</dbReference>
<feature type="compositionally biased region" description="Basic residues" evidence="12">
    <location>
        <begin position="1875"/>
        <end position="1884"/>
    </location>
</feature>
<feature type="region of interest" description="Disordered" evidence="12">
    <location>
        <begin position="489"/>
        <end position="516"/>
    </location>
</feature>
<feature type="binding site" evidence="20 21">
    <location>
        <position position="284"/>
    </location>
    <ligand>
        <name>chlorophyll a</name>
        <dbReference type="ChEBI" id="CHEBI:58416"/>
        <label>1</label>
    </ligand>
</feature>
<dbReference type="InterPro" id="IPR001128">
    <property type="entry name" value="Cyt_P450"/>
</dbReference>
<keyword evidence="8 11" id="KW-0560">Oxidoreductase</keyword>
<feature type="binding site" evidence="19">
    <location>
        <position position="442"/>
    </location>
    <ligand>
        <name>chlorophyll b</name>
        <dbReference type="ChEBI" id="CHEBI:61721"/>
        <label>1</label>
    </ligand>
</feature>
<feature type="binding site" evidence="20 21">
    <location>
        <position position="310"/>
    </location>
    <ligand>
        <name>chlorophyll a</name>
        <dbReference type="ChEBI" id="CHEBI:58416"/>
        <label>1</label>
    </ligand>
</feature>
<feature type="binding site" evidence="21">
    <location>
        <position position="436"/>
    </location>
    <ligand>
        <name>chlorophyll a</name>
        <dbReference type="ChEBI" id="CHEBI:58416"/>
        <label>6</label>
    </ligand>
</feature>
<evidence type="ECO:0000256" key="7">
    <source>
        <dbReference type="ARBA" id="ARBA00022827"/>
    </source>
</evidence>
<dbReference type="PANTHER" id="PTHR42737:SF2">
    <property type="entry name" value="GLUTATHIONE REDUCTASE"/>
    <property type="match status" value="1"/>
</dbReference>
<dbReference type="InterPro" id="IPR012999">
    <property type="entry name" value="Pyr_OxRdtase_I_AS"/>
</dbReference>
<accession>A0A2P6TMT4</accession>
<dbReference type="PDB" id="7A4P">
    <property type="method" value="EM"/>
    <property type="resolution" value="4.20 A"/>
    <property type="chains" value="3=247-487"/>
</dbReference>
<dbReference type="SUPFAM" id="SSF51905">
    <property type="entry name" value="FAD/NAD(P)-binding domain"/>
    <property type="match status" value="1"/>
</dbReference>
<dbReference type="Pfam" id="PF00504">
    <property type="entry name" value="Chloroa_b-bind"/>
    <property type="match status" value="1"/>
</dbReference>
<dbReference type="Proteomes" id="UP000239899">
    <property type="component" value="Unassembled WGS sequence"/>
</dbReference>
<evidence type="ECO:0000313" key="17">
    <source>
        <dbReference type="EMBL" id="PRW45641.1"/>
    </source>
</evidence>
<keyword evidence="13" id="KW-0472">Membrane</keyword>
<name>A0A2P6TMT4_CHLSO</name>
<keyword evidence="18" id="KW-1185">Reference proteome</keyword>
<comment type="cofactor">
    <cofactor evidence="1">
        <name>FAD</name>
        <dbReference type="ChEBI" id="CHEBI:57692"/>
    </cofactor>
</comment>
<feature type="compositionally biased region" description="Low complexity" evidence="12">
    <location>
        <begin position="1746"/>
        <end position="1775"/>
    </location>
</feature>
<feature type="binding site" evidence="19">
    <location>
        <position position="286"/>
    </location>
    <ligand>
        <name>chlorophyll b</name>
        <dbReference type="ChEBI" id="CHEBI:61721"/>
        <label>1</label>
    </ligand>
</feature>
<feature type="region of interest" description="Disordered" evidence="12">
    <location>
        <begin position="1834"/>
        <end position="1855"/>
    </location>
</feature>
<keyword evidence="13" id="KW-1133">Transmembrane helix</keyword>
<evidence type="ECO:0000256" key="4">
    <source>
        <dbReference type="ARBA" id="ARBA00022528"/>
    </source>
</evidence>
<feature type="binding site" evidence="20 21">
    <location>
        <position position="414"/>
    </location>
    <ligand>
        <name>chlorophyll a</name>
        <dbReference type="ChEBI" id="CHEBI:58416"/>
        <label>5</label>
    </ligand>
</feature>
<feature type="compositionally biased region" description="Low complexity" evidence="12">
    <location>
        <begin position="1627"/>
        <end position="1656"/>
    </location>
</feature>
<dbReference type="NCBIfam" id="NF004776">
    <property type="entry name" value="PRK06116.1"/>
    <property type="match status" value="1"/>
</dbReference>
<keyword evidence="14" id="KW-0732">Signal</keyword>